<evidence type="ECO:0000313" key="2">
    <source>
        <dbReference type="EMBL" id="VDM41551.1"/>
    </source>
</evidence>
<proteinExistence type="predicted"/>
<sequence length="157" mass="17710">MTAETNKLREEADRLRRRCETLETKISELKAEGRRRVRSPASLGMNRSFASSRSSDRNSRSSLEFSFIVPGTCRSDHQNVRPESTRHNALFERLPETMLNESTEPSSIVADSLVTTPAILGIGKSERSKRAALDRRNLSYVDGGSLWNRKAVRCILD</sequence>
<evidence type="ECO:0000313" key="4">
    <source>
        <dbReference type="WBParaSite" id="TCNE_0001023001-mRNA-1"/>
    </source>
</evidence>
<name>A0A183UP10_TOXCA</name>
<protein>
    <submittedName>
        <fullName evidence="2 4">Uncharacterized protein</fullName>
    </submittedName>
</protein>
<feature type="region of interest" description="Disordered" evidence="1">
    <location>
        <begin position="31"/>
        <end position="61"/>
    </location>
</feature>
<evidence type="ECO:0000256" key="1">
    <source>
        <dbReference type="SAM" id="MobiDB-lite"/>
    </source>
</evidence>
<reference evidence="2 3" key="2">
    <citation type="submission" date="2018-11" db="EMBL/GenBank/DDBJ databases">
        <authorList>
            <consortium name="Pathogen Informatics"/>
        </authorList>
    </citation>
    <scope>NUCLEOTIDE SEQUENCE [LARGE SCALE GENOMIC DNA]</scope>
</reference>
<dbReference type="WBParaSite" id="TCNE_0001023001-mRNA-1">
    <property type="protein sequence ID" value="TCNE_0001023001-mRNA-1"/>
    <property type="gene ID" value="TCNE_0001023001"/>
</dbReference>
<keyword evidence="3" id="KW-1185">Reference proteome</keyword>
<evidence type="ECO:0000313" key="3">
    <source>
        <dbReference type="Proteomes" id="UP000050794"/>
    </source>
</evidence>
<dbReference type="Proteomes" id="UP000050794">
    <property type="component" value="Unassembled WGS sequence"/>
</dbReference>
<dbReference type="EMBL" id="UYWY01020432">
    <property type="protein sequence ID" value="VDM41551.1"/>
    <property type="molecule type" value="Genomic_DNA"/>
</dbReference>
<accession>A0A183UP10</accession>
<dbReference type="AlphaFoldDB" id="A0A183UP10"/>
<reference evidence="4" key="1">
    <citation type="submission" date="2016-06" db="UniProtKB">
        <authorList>
            <consortium name="WormBaseParasite"/>
        </authorList>
    </citation>
    <scope>IDENTIFICATION</scope>
</reference>
<organism evidence="3 4">
    <name type="scientific">Toxocara canis</name>
    <name type="common">Canine roundworm</name>
    <dbReference type="NCBI Taxonomy" id="6265"/>
    <lineage>
        <taxon>Eukaryota</taxon>
        <taxon>Metazoa</taxon>
        <taxon>Ecdysozoa</taxon>
        <taxon>Nematoda</taxon>
        <taxon>Chromadorea</taxon>
        <taxon>Rhabditida</taxon>
        <taxon>Spirurina</taxon>
        <taxon>Ascaridomorpha</taxon>
        <taxon>Ascaridoidea</taxon>
        <taxon>Toxocaridae</taxon>
        <taxon>Toxocara</taxon>
    </lineage>
</organism>
<gene>
    <name evidence="2" type="ORF">TCNE_LOCUS10230</name>
</gene>